<evidence type="ECO:0000313" key="3">
    <source>
        <dbReference type="Proteomes" id="UP000297703"/>
    </source>
</evidence>
<sequence>MSFPSFMCRKRQKGGNFARPEQFIDIKNDPGPILNTNKARSHWECSVTHELASSPSHSYYKLTGSLPLPTLLASRQEEETLPDFPPFISMESHSGSGTTKC</sequence>
<keyword evidence="3" id="KW-1185">Reference proteome</keyword>
<name>A0A4D9EI75_9SAUR</name>
<dbReference type="AlphaFoldDB" id="A0A4D9EI75"/>
<protein>
    <submittedName>
        <fullName evidence="2">Chorion-specific transcription factor GCMa</fullName>
    </submittedName>
</protein>
<proteinExistence type="predicted"/>
<feature type="compositionally biased region" description="Polar residues" evidence="1">
    <location>
        <begin position="91"/>
        <end position="101"/>
    </location>
</feature>
<feature type="region of interest" description="Disordered" evidence="1">
    <location>
        <begin position="82"/>
        <end position="101"/>
    </location>
</feature>
<accession>A0A4D9EI75</accession>
<comment type="caution">
    <text evidence="2">The sequence shown here is derived from an EMBL/GenBank/DDBJ whole genome shotgun (WGS) entry which is preliminary data.</text>
</comment>
<reference evidence="2 3" key="2">
    <citation type="submission" date="2019-04" db="EMBL/GenBank/DDBJ databases">
        <title>The genome sequence of big-headed turtle.</title>
        <authorList>
            <person name="Gong S."/>
        </authorList>
    </citation>
    <scope>NUCLEOTIDE SEQUENCE [LARGE SCALE GENOMIC DNA]</scope>
    <source>
        <strain evidence="2">DO16091913</strain>
        <tissue evidence="2">Muscle</tissue>
    </source>
</reference>
<dbReference type="EMBL" id="QXTE01000081">
    <property type="protein sequence ID" value="TFK07593.1"/>
    <property type="molecule type" value="Genomic_DNA"/>
</dbReference>
<gene>
    <name evidence="2" type="ORF">DR999_PMT09512</name>
</gene>
<evidence type="ECO:0000313" key="2">
    <source>
        <dbReference type="EMBL" id="TFK07593.1"/>
    </source>
</evidence>
<dbReference type="Proteomes" id="UP000297703">
    <property type="component" value="Unassembled WGS sequence"/>
</dbReference>
<organism evidence="2 3">
    <name type="scientific">Platysternon megacephalum</name>
    <name type="common">big-headed turtle</name>
    <dbReference type="NCBI Taxonomy" id="55544"/>
    <lineage>
        <taxon>Eukaryota</taxon>
        <taxon>Metazoa</taxon>
        <taxon>Chordata</taxon>
        <taxon>Craniata</taxon>
        <taxon>Vertebrata</taxon>
        <taxon>Euteleostomi</taxon>
        <taxon>Archelosauria</taxon>
        <taxon>Testudinata</taxon>
        <taxon>Testudines</taxon>
        <taxon>Cryptodira</taxon>
        <taxon>Durocryptodira</taxon>
        <taxon>Testudinoidea</taxon>
        <taxon>Platysternidae</taxon>
        <taxon>Platysternon</taxon>
    </lineage>
</organism>
<evidence type="ECO:0000256" key="1">
    <source>
        <dbReference type="SAM" id="MobiDB-lite"/>
    </source>
</evidence>
<reference evidence="2 3" key="1">
    <citation type="submission" date="2019-04" db="EMBL/GenBank/DDBJ databases">
        <title>Draft genome of the big-headed turtle Platysternon megacephalum.</title>
        <authorList>
            <person name="Gong S."/>
        </authorList>
    </citation>
    <scope>NUCLEOTIDE SEQUENCE [LARGE SCALE GENOMIC DNA]</scope>
    <source>
        <strain evidence="2">DO16091913</strain>
        <tissue evidence="2">Muscle</tissue>
    </source>
</reference>